<geneLocation type="plasmid" evidence="1 2">
    <name>pPBPR1</name>
</geneLocation>
<evidence type="ECO:0000313" key="1">
    <source>
        <dbReference type="EMBL" id="CAG17970.1"/>
    </source>
</evidence>
<accession>Q6LWA7</accession>
<name>Q6LWA7_PHOPR</name>
<gene>
    <name evidence="1" type="ordered locus">PBPRC0032</name>
</gene>
<dbReference type="EMBL" id="CR377818">
    <property type="protein sequence ID" value="CAG17970.1"/>
    <property type="molecule type" value="Genomic_DNA"/>
</dbReference>
<dbReference type="HOGENOM" id="CLU_2511913_0_0_6"/>
<keyword evidence="1" id="KW-0614">Plasmid</keyword>
<organism evidence="1 2">
    <name type="scientific">Photobacterium profundum (strain SS9)</name>
    <dbReference type="NCBI Taxonomy" id="298386"/>
    <lineage>
        <taxon>Bacteria</taxon>
        <taxon>Pseudomonadati</taxon>
        <taxon>Pseudomonadota</taxon>
        <taxon>Gammaproteobacteria</taxon>
        <taxon>Vibrionales</taxon>
        <taxon>Vibrionaceae</taxon>
        <taxon>Photobacterium</taxon>
    </lineage>
</organism>
<dbReference type="AlphaFoldDB" id="Q6LWA7"/>
<dbReference type="KEGG" id="ppr:PBPRC0032"/>
<keyword evidence="2" id="KW-1185">Reference proteome</keyword>
<reference evidence="2" key="1">
    <citation type="journal article" date="2005" name="Science">
        <title>Life at depth: Photobacterium profundum genome sequence and expression analysis.</title>
        <authorList>
            <person name="Vezzi A."/>
            <person name="Campanaro S."/>
            <person name="D'Angelo M."/>
            <person name="Simonato F."/>
            <person name="Vitulo N."/>
            <person name="Lauro F.M."/>
            <person name="Cestaro A."/>
            <person name="Malacrida G."/>
            <person name="Simionati B."/>
            <person name="Cannata N."/>
            <person name="Romualdi C."/>
            <person name="Bartlett D.H."/>
            <person name="Valle G."/>
        </authorList>
    </citation>
    <scope>NUCLEOTIDE SEQUENCE [LARGE SCALE GENOMIC DNA]</scope>
    <source>
        <strain evidence="2">ATCC BAA-1253 / SS9</strain>
    </source>
</reference>
<protein>
    <submittedName>
        <fullName evidence="1">Predicted orf</fullName>
    </submittedName>
</protein>
<proteinExistence type="predicted"/>
<dbReference type="Proteomes" id="UP000000593">
    <property type="component" value="Plasmid pPBPR1"/>
</dbReference>
<sequence>MPDGAFGVVFPVLTGLNRRLNQVGLFHQRVPRTHGAEPDGIYLTDSACYVFPVLTGLNRGEISEINGTTCVPRTHGAEPLNQAVALRSLMCSPYSRG</sequence>
<evidence type="ECO:0000313" key="2">
    <source>
        <dbReference type="Proteomes" id="UP000000593"/>
    </source>
</evidence>